<feature type="transmembrane region" description="Helical" evidence="5">
    <location>
        <begin position="12"/>
        <end position="31"/>
    </location>
</feature>
<keyword evidence="4 5" id="KW-0472">Membrane</keyword>
<dbReference type="InterPro" id="IPR020846">
    <property type="entry name" value="MFS_dom"/>
</dbReference>
<evidence type="ECO:0000313" key="7">
    <source>
        <dbReference type="EMBL" id="MXP13255.1"/>
    </source>
</evidence>
<feature type="transmembrane region" description="Helical" evidence="5">
    <location>
        <begin position="352"/>
        <end position="371"/>
    </location>
</feature>
<evidence type="ECO:0000259" key="6">
    <source>
        <dbReference type="PROSITE" id="PS50850"/>
    </source>
</evidence>
<gene>
    <name evidence="7" type="ORF">GRI44_00560</name>
</gene>
<dbReference type="SUPFAM" id="SSF103473">
    <property type="entry name" value="MFS general substrate transporter"/>
    <property type="match status" value="1"/>
</dbReference>
<feature type="transmembrane region" description="Helical" evidence="5">
    <location>
        <begin position="83"/>
        <end position="102"/>
    </location>
</feature>
<dbReference type="InterPro" id="IPR050382">
    <property type="entry name" value="MFS_Na/Anion_cotransporter"/>
</dbReference>
<reference evidence="7 8" key="1">
    <citation type="submission" date="2019-12" db="EMBL/GenBank/DDBJ databases">
        <title>Genomic-based taxomic classification of the family Erythrobacteraceae.</title>
        <authorList>
            <person name="Xu L."/>
        </authorList>
    </citation>
    <scope>NUCLEOTIDE SEQUENCE [LARGE SCALE GENOMIC DNA]</scope>
    <source>
        <strain evidence="7 8">KCTC 52259</strain>
    </source>
</reference>
<dbReference type="GO" id="GO:0016020">
    <property type="term" value="C:membrane"/>
    <property type="evidence" value="ECO:0007669"/>
    <property type="project" value="UniProtKB-SubCell"/>
</dbReference>
<keyword evidence="3 5" id="KW-1133">Transmembrane helix</keyword>
<feature type="transmembrane region" description="Helical" evidence="5">
    <location>
        <begin position="108"/>
        <end position="131"/>
    </location>
</feature>
<evidence type="ECO:0000256" key="5">
    <source>
        <dbReference type="SAM" id="Phobius"/>
    </source>
</evidence>
<organism evidence="7 8">
    <name type="scientific">Allopontixanthobacter confluentis</name>
    <dbReference type="NCBI Taxonomy" id="1849021"/>
    <lineage>
        <taxon>Bacteria</taxon>
        <taxon>Pseudomonadati</taxon>
        <taxon>Pseudomonadota</taxon>
        <taxon>Alphaproteobacteria</taxon>
        <taxon>Sphingomonadales</taxon>
        <taxon>Erythrobacteraceae</taxon>
        <taxon>Allopontixanthobacter</taxon>
    </lineage>
</organism>
<evidence type="ECO:0000313" key="8">
    <source>
        <dbReference type="Proteomes" id="UP000473531"/>
    </source>
</evidence>
<dbReference type="OrthoDB" id="9794076at2"/>
<feature type="transmembrane region" description="Helical" evidence="5">
    <location>
        <begin position="143"/>
        <end position="166"/>
    </location>
</feature>
<sequence length="420" mass="45204">MNETQVAPKGQRAIRMGLIALIFFGTALNYLDRQVLALLKPMLQADFQWTDQEFAHFGSSFQIAAAFSLLGVGWFIDKVGVRWGYGVAVAVWSLAGMAHALASSVQQFVAARVTLAVAEAVNTPAAIKAAATYLPVRERSVGLGVINSASNIGAIVAPLAVPVIALTLGWQAAFLITGALGFVWLLFWWLGTSKLQPVATRLTAEDDGEKAPPWRALIRDRRTLAVIGAKTLTDLVWWFILFWAPDFFARQFNLGQGEIGYPTAIVYVLAAAGALSSGFLFPMLLGRGMDANRARKTSMFAYALLILPLPLALYAPNQWAAAMIIGLGLFAHQGFSTNIFGMTADIVPARQVGSVIAMGALAGNLSGAGMLEFAGWSLDSGYGYTPMFLMSASAYLLALGWIHLMQPRLEVVNTADKRPE</sequence>
<feature type="transmembrane region" description="Helical" evidence="5">
    <location>
        <begin position="297"/>
        <end position="315"/>
    </location>
</feature>
<feature type="transmembrane region" description="Helical" evidence="5">
    <location>
        <begin position="383"/>
        <end position="404"/>
    </location>
</feature>
<feature type="transmembrane region" description="Helical" evidence="5">
    <location>
        <begin position="321"/>
        <end position="340"/>
    </location>
</feature>
<dbReference type="InterPro" id="IPR011701">
    <property type="entry name" value="MFS"/>
</dbReference>
<feature type="transmembrane region" description="Helical" evidence="5">
    <location>
        <begin position="54"/>
        <end position="76"/>
    </location>
</feature>
<feature type="transmembrane region" description="Helical" evidence="5">
    <location>
        <begin position="224"/>
        <end position="244"/>
    </location>
</feature>
<evidence type="ECO:0000256" key="3">
    <source>
        <dbReference type="ARBA" id="ARBA00022989"/>
    </source>
</evidence>
<dbReference type="RefSeq" id="WP_160599375.1">
    <property type="nucleotide sequence ID" value="NZ_WTYU01000001.1"/>
</dbReference>
<dbReference type="InterPro" id="IPR036259">
    <property type="entry name" value="MFS_trans_sf"/>
</dbReference>
<proteinExistence type="predicted"/>
<feature type="domain" description="Major facilitator superfamily (MFS) profile" evidence="6">
    <location>
        <begin position="18"/>
        <end position="410"/>
    </location>
</feature>
<evidence type="ECO:0000256" key="4">
    <source>
        <dbReference type="ARBA" id="ARBA00023136"/>
    </source>
</evidence>
<keyword evidence="2 5" id="KW-0812">Transmembrane</keyword>
<feature type="transmembrane region" description="Helical" evidence="5">
    <location>
        <begin position="264"/>
        <end position="285"/>
    </location>
</feature>
<dbReference type="PROSITE" id="PS50850">
    <property type="entry name" value="MFS"/>
    <property type="match status" value="1"/>
</dbReference>
<dbReference type="Gene3D" id="1.20.1250.20">
    <property type="entry name" value="MFS general substrate transporter like domains"/>
    <property type="match status" value="2"/>
</dbReference>
<dbReference type="Pfam" id="PF07690">
    <property type="entry name" value="MFS_1"/>
    <property type="match status" value="1"/>
</dbReference>
<dbReference type="EMBL" id="WTYU01000001">
    <property type="protein sequence ID" value="MXP13255.1"/>
    <property type="molecule type" value="Genomic_DNA"/>
</dbReference>
<evidence type="ECO:0000256" key="2">
    <source>
        <dbReference type="ARBA" id="ARBA00022692"/>
    </source>
</evidence>
<evidence type="ECO:0000256" key="1">
    <source>
        <dbReference type="ARBA" id="ARBA00004141"/>
    </source>
</evidence>
<feature type="transmembrane region" description="Helical" evidence="5">
    <location>
        <begin position="172"/>
        <end position="191"/>
    </location>
</feature>
<keyword evidence="8" id="KW-1185">Reference proteome</keyword>
<protein>
    <submittedName>
        <fullName evidence="7">MFS transporter</fullName>
    </submittedName>
</protein>
<accession>A0A6L7GCN1</accession>
<name>A0A6L7GCN1_9SPHN</name>
<dbReference type="PANTHER" id="PTHR11662:SF285">
    <property type="entry name" value="HEXURONATE TRANSPORTER"/>
    <property type="match status" value="1"/>
</dbReference>
<dbReference type="GO" id="GO:0015134">
    <property type="term" value="F:hexuronate transmembrane transporter activity"/>
    <property type="evidence" value="ECO:0007669"/>
    <property type="project" value="TreeGrafter"/>
</dbReference>
<dbReference type="PANTHER" id="PTHR11662">
    <property type="entry name" value="SOLUTE CARRIER FAMILY 17"/>
    <property type="match status" value="1"/>
</dbReference>
<dbReference type="AlphaFoldDB" id="A0A6L7GCN1"/>
<comment type="subcellular location">
    <subcellularLocation>
        <location evidence="1">Membrane</location>
        <topology evidence="1">Multi-pass membrane protein</topology>
    </subcellularLocation>
</comment>
<dbReference type="Proteomes" id="UP000473531">
    <property type="component" value="Unassembled WGS sequence"/>
</dbReference>
<comment type="caution">
    <text evidence="7">The sequence shown here is derived from an EMBL/GenBank/DDBJ whole genome shotgun (WGS) entry which is preliminary data.</text>
</comment>